<dbReference type="PROSITE" id="PS50110">
    <property type="entry name" value="RESPONSE_REGULATORY"/>
    <property type="match status" value="1"/>
</dbReference>
<dbReference type="SUPFAM" id="SSF46894">
    <property type="entry name" value="C-terminal effector domain of the bipartite response regulators"/>
    <property type="match status" value="1"/>
</dbReference>
<evidence type="ECO:0000259" key="6">
    <source>
        <dbReference type="PROSITE" id="PS50110"/>
    </source>
</evidence>
<name>A0A645BR10_9ZZZZ</name>
<reference evidence="8" key="1">
    <citation type="submission" date="2019-08" db="EMBL/GenBank/DDBJ databases">
        <authorList>
            <person name="Kucharzyk K."/>
            <person name="Murdoch R.W."/>
            <person name="Higgins S."/>
            <person name="Loffler F."/>
        </authorList>
    </citation>
    <scope>NUCLEOTIDE SEQUENCE</scope>
</reference>
<dbReference type="GO" id="GO:0006355">
    <property type="term" value="P:regulation of DNA-templated transcription"/>
    <property type="evidence" value="ECO:0007669"/>
    <property type="project" value="InterPro"/>
</dbReference>
<dbReference type="InterPro" id="IPR011006">
    <property type="entry name" value="CheY-like_superfamily"/>
</dbReference>
<keyword evidence="3" id="KW-0805">Transcription regulation</keyword>
<accession>A0A645BR10</accession>
<dbReference type="PANTHER" id="PTHR48111:SF21">
    <property type="entry name" value="DNA-BINDING DUAL MASTER TRANSCRIPTIONAL REGULATOR RPAA"/>
    <property type="match status" value="1"/>
</dbReference>
<dbReference type="InterPro" id="IPR016032">
    <property type="entry name" value="Sig_transdc_resp-reg_C-effctor"/>
</dbReference>
<dbReference type="SMART" id="SM00862">
    <property type="entry name" value="Trans_reg_C"/>
    <property type="match status" value="1"/>
</dbReference>
<dbReference type="CDD" id="cd00383">
    <property type="entry name" value="trans_reg_C"/>
    <property type="match status" value="1"/>
</dbReference>
<sequence>MERKRPDLALLDIMLPGEDGLSLLKRLRGNKRYAQLPVIMLTAKGSEADKVKGLNLGADDYVSKPFGVTELTARIHAVLRRAGGTPMEAEELSFHDLELSGQRHEVRVAGEGVQLTFREFELLRYLLINRDIVLSRNKLMDEVWGYDYAGESRTVDTHIKSLRQKLGGAGDYIKTVRNVGYKIGD</sequence>
<dbReference type="Pfam" id="PF00486">
    <property type="entry name" value="Trans_reg_C"/>
    <property type="match status" value="1"/>
</dbReference>
<evidence type="ECO:0000256" key="3">
    <source>
        <dbReference type="ARBA" id="ARBA00023015"/>
    </source>
</evidence>
<evidence type="ECO:0000256" key="4">
    <source>
        <dbReference type="ARBA" id="ARBA00023125"/>
    </source>
</evidence>
<dbReference type="InterPro" id="IPR001789">
    <property type="entry name" value="Sig_transdc_resp-reg_receiver"/>
</dbReference>
<dbReference type="PANTHER" id="PTHR48111">
    <property type="entry name" value="REGULATOR OF RPOS"/>
    <property type="match status" value="1"/>
</dbReference>
<proteinExistence type="predicted"/>
<dbReference type="GO" id="GO:0000976">
    <property type="term" value="F:transcription cis-regulatory region binding"/>
    <property type="evidence" value="ECO:0007669"/>
    <property type="project" value="TreeGrafter"/>
</dbReference>
<dbReference type="Gene3D" id="1.10.10.10">
    <property type="entry name" value="Winged helix-like DNA-binding domain superfamily/Winged helix DNA-binding domain"/>
    <property type="match status" value="1"/>
</dbReference>
<evidence type="ECO:0000313" key="8">
    <source>
        <dbReference type="EMBL" id="MPM67796.1"/>
    </source>
</evidence>
<dbReference type="Pfam" id="PF00072">
    <property type="entry name" value="Response_reg"/>
    <property type="match status" value="1"/>
</dbReference>
<dbReference type="FunFam" id="1.10.10.10:FF:000018">
    <property type="entry name" value="DNA-binding response regulator ResD"/>
    <property type="match status" value="1"/>
</dbReference>
<dbReference type="Gene3D" id="6.10.250.690">
    <property type="match status" value="1"/>
</dbReference>
<evidence type="ECO:0000259" key="7">
    <source>
        <dbReference type="PROSITE" id="PS51755"/>
    </source>
</evidence>
<gene>
    <name evidence="8" type="primary">walR_56</name>
    <name evidence="8" type="ORF">SDC9_114721</name>
</gene>
<organism evidence="8">
    <name type="scientific">bioreactor metagenome</name>
    <dbReference type="NCBI Taxonomy" id="1076179"/>
    <lineage>
        <taxon>unclassified sequences</taxon>
        <taxon>metagenomes</taxon>
        <taxon>ecological metagenomes</taxon>
    </lineage>
</organism>
<keyword evidence="4" id="KW-0238">DNA-binding</keyword>
<keyword evidence="1" id="KW-0597">Phosphoprotein</keyword>
<dbReference type="AlphaFoldDB" id="A0A645BR10"/>
<dbReference type="EMBL" id="VSSQ01021897">
    <property type="protein sequence ID" value="MPM67796.1"/>
    <property type="molecule type" value="Genomic_DNA"/>
</dbReference>
<comment type="caution">
    <text evidence="8">The sequence shown here is derived from an EMBL/GenBank/DDBJ whole genome shotgun (WGS) entry which is preliminary data.</text>
</comment>
<dbReference type="InterPro" id="IPR039420">
    <property type="entry name" value="WalR-like"/>
</dbReference>
<dbReference type="SMART" id="SM00448">
    <property type="entry name" value="REC"/>
    <property type="match status" value="1"/>
</dbReference>
<keyword evidence="2" id="KW-0902">Two-component regulatory system</keyword>
<feature type="domain" description="Response regulatory" evidence="6">
    <location>
        <begin position="1"/>
        <end position="79"/>
    </location>
</feature>
<dbReference type="InterPro" id="IPR001867">
    <property type="entry name" value="OmpR/PhoB-type_DNA-bd"/>
</dbReference>
<protein>
    <submittedName>
        <fullName evidence="8">Transcriptional regulatory protein WalR</fullName>
    </submittedName>
</protein>
<dbReference type="PROSITE" id="PS51755">
    <property type="entry name" value="OMPR_PHOB"/>
    <property type="match status" value="1"/>
</dbReference>
<dbReference type="GO" id="GO:0032993">
    <property type="term" value="C:protein-DNA complex"/>
    <property type="evidence" value="ECO:0007669"/>
    <property type="project" value="TreeGrafter"/>
</dbReference>
<evidence type="ECO:0000256" key="5">
    <source>
        <dbReference type="ARBA" id="ARBA00023163"/>
    </source>
</evidence>
<feature type="domain" description="OmpR/PhoB-type" evidence="7">
    <location>
        <begin position="89"/>
        <end position="185"/>
    </location>
</feature>
<keyword evidence="5" id="KW-0804">Transcription</keyword>
<dbReference type="InterPro" id="IPR036388">
    <property type="entry name" value="WH-like_DNA-bd_sf"/>
</dbReference>
<evidence type="ECO:0000256" key="1">
    <source>
        <dbReference type="ARBA" id="ARBA00022553"/>
    </source>
</evidence>
<dbReference type="Gene3D" id="3.40.50.2300">
    <property type="match status" value="1"/>
</dbReference>
<dbReference type="GO" id="GO:0005829">
    <property type="term" value="C:cytosol"/>
    <property type="evidence" value="ECO:0007669"/>
    <property type="project" value="TreeGrafter"/>
</dbReference>
<evidence type="ECO:0000256" key="2">
    <source>
        <dbReference type="ARBA" id="ARBA00023012"/>
    </source>
</evidence>
<dbReference type="SUPFAM" id="SSF52172">
    <property type="entry name" value="CheY-like"/>
    <property type="match status" value="1"/>
</dbReference>
<dbReference type="GO" id="GO:0000156">
    <property type="term" value="F:phosphorelay response regulator activity"/>
    <property type="evidence" value="ECO:0007669"/>
    <property type="project" value="TreeGrafter"/>
</dbReference>